<dbReference type="Proteomes" id="UP000283666">
    <property type="component" value="Unassembled WGS sequence"/>
</dbReference>
<comment type="caution">
    <text evidence="1">The sequence shown here is derived from an EMBL/GenBank/DDBJ whole genome shotgun (WGS) entry which is preliminary data.</text>
</comment>
<accession>A0A424FK42</accession>
<evidence type="ECO:0000313" key="2">
    <source>
        <dbReference type="Proteomes" id="UP000283666"/>
    </source>
</evidence>
<organism evidence="1 2">
    <name type="scientific">Neisseria meningitidis</name>
    <dbReference type="NCBI Taxonomy" id="487"/>
    <lineage>
        <taxon>Bacteria</taxon>
        <taxon>Pseudomonadati</taxon>
        <taxon>Pseudomonadota</taxon>
        <taxon>Betaproteobacteria</taxon>
        <taxon>Neisseriales</taxon>
        <taxon>Neisseriaceae</taxon>
        <taxon>Neisseria</taxon>
    </lineage>
</organism>
<reference evidence="1 2" key="1">
    <citation type="submission" date="2017-09" db="EMBL/GenBank/DDBJ databases">
        <title>Phenotypic and genotypic characterization of Colombian isolates of Neisseria meningitidis recovered from invasive disease.</title>
        <authorList>
            <person name="Duarte C."/>
            <person name="Gabastou J.M."/>
            <person name="Moreno J."/>
        </authorList>
    </citation>
    <scope>NUCLEOTIDE SEQUENCE [LARGE SCALE GENOMIC DNA]</scope>
    <source>
        <strain evidence="1 2">INS-Nm1012</strain>
    </source>
</reference>
<evidence type="ECO:0000313" key="1">
    <source>
        <dbReference type="EMBL" id="RQK78692.1"/>
    </source>
</evidence>
<gene>
    <name evidence="1" type="ORF">COH52_05780</name>
</gene>
<name>A0A424FK42_NEIME</name>
<protein>
    <recommendedName>
        <fullName evidence="3">Phage associated protein</fullName>
    </recommendedName>
</protein>
<dbReference type="RefSeq" id="WP_002231728.1">
    <property type="nucleotide sequence ID" value="NZ_CP031328.1"/>
</dbReference>
<dbReference type="AlphaFoldDB" id="A0A424FK42"/>
<sequence>MTVRIKGVTVELNGVDYVIPPIALGALEQLQERIGTFDGNATDAKQISTVIDCAHAALKRNYPNLTREEVADLIDIGNMNEVFAAVMDVSGLKRKEQEAAQTGEAQAAD</sequence>
<proteinExistence type="predicted"/>
<evidence type="ECO:0008006" key="3">
    <source>
        <dbReference type="Google" id="ProtNLM"/>
    </source>
</evidence>
<dbReference type="EMBL" id="NWZY01000013">
    <property type="protein sequence ID" value="RQK78692.1"/>
    <property type="molecule type" value="Genomic_DNA"/>
</dbReference>